<dbReference type="STRING" id="1384459.GL4_2771"/>
<dbReference type="OrthoDB" id="9796517at2"/>
<dbReference type="KEGG" id="mcg:GL4_2771"/>
<gene>
    <name evidence="1" type="ORF">GL4_2771</name>
</gene>
<dbReference type="GO" id="GO:0005975">
    <property type="term" value="P:carbohydrate metabolic process"/>
    <property type="evidence" value="ECO:0007669"/>
    <property type="project" value="InterPro"/>
</dbReference>
<dbReference type="InterPro" id="IPR014718">
    <property type="entry name" value="GH-type_carb-bd"/>
</dbReference>
<dbReference type="HOGENOM" id="CLU_887699_0_0_5"/>
<dbReference type="SUPFAM" id="SSF74650">
    <property type="entry name" value="Galactose mutarotase-like"/>
    <property type="match status" value="1"/>
</dbReference>
<dbReference type="InterPro" id="IPR011013">
    <property type="entry name" value="Gal_mutarotase_sf_dom"/>
</dbReference>
<dbReference type="Gene3D" id="2.70.98.10">
    <property type="match status" value="1"/>
</dbReference>
<evidence type="ECO:0000313" key="2">
    <source>
        <dbReference type="Proteomes" id="UP000031643"/>
    </source>
</evidence>
<dbReference type="GO" id="GO:0030246">
    <property type="term" value="F:carbohydrate binding"/>
    <property type="evidence" value="ECO:0007669"/>
    <property type="project" value="InterPro"/>
</dbReference>
<name>A0A0A8K5L9_9HYPH</name>
<sequence>MTETHLPNLLGDPNATLISAGDTEAEFLPGFGMIGISLKKGDTEALRRVDNLIVAAAANRTVGIPLLFPFANRLADFQYEVAGRGVTLPPRSLVLRYDENGLPMHGLMWPHLTWDIADVSDSALSARLDWSHPQGLAMFPYPCRLTLTAAVEPGSLTIKTALTATGDIDVPVSFGFHPYFGFEEDRADWRVHLPPMRHLTLDARQIPTGASEPYPGLDALLGTRSFDDGFALIEPEATLSIAYGDHQISVDLLDGYTHTQVYAPHDENYLAFEPMTAPANALISGDGLRLVSPGDTFSATFRIRVD</sequence>
<proteinExistence type="predicted"/>
<dbReference type="RefSeq" id="WP_052464534.1">
    <property type="nucleotide sequence ID" value="NZ_AP014648.1"/>
</dbReference>
<accession>A0A0A8K5L9</accession>
<keyword evidence="2" id="KW-1185">Reference proteome</keyword>
<evidence type="ECO:0000313" key="1">
    <source>
        <dbReference type="EMBL" id="BAQ18205.1"/>
    </source>
</evidence>
<dbReference type="EMBL" id="AP014648">
    <property type="protein sequence ID" value="BAQ18205.1"/>
    <property type="molecule type" value="Genomic_DNA"/>
</dbReference>
<dbReference type="Proteomes" id="UP000031643">
    <property type="component" value="Chromosome"/>
</dbReference>
<reference evidence="1 2" key="1">
    <citation type="submission" date="2014-09" db="EMBL/GenBank/DDBJ databases">
        <title>Genome sequencing of Methyloceanibacter caenitepidi Gela4.</title>
        <authorList>
            <person name="Takeuchi M."/>
            <person name="Susumu S."/>
            <person name="Kamagata Y."/>
            <person name="Oshima K."/>
            <person name="Hattori M."/>
            <person name="Iwasaki W."/>
        </authorList>
    </citation>
    <scope>NUCLEOTIDE SEQUENCE [LARGE SCALE GENOMIC DNA]</scope>
    <source>
        <strain evidence="1 2">Gela4</strain>
    </source>
</reference>
<organism evidence="1 2">
    <name type="scientific">Methyloceanibacter caenitepidi</name>
    <dbReference type="NCBI Taxonomy" id="1384459"/>
    <lineage>
        <taxon>Bacteria</taxon>
        <taxon>Pseudomonadati</taxon>
        <taxon>Pseudomonadota</taxon>
        <taxon>Alphaproteobacteria</taxon>
        <taxon>Hyphomicrobiales</taxon>
        <taxon>Hyphomicrobiaceae</taxon>
        <taxon>Methyloceanibacter</taxon>
    </lineage>
</organism>
<dbReference type="CDD" id="cd01081">
    <property type="entry name" value="Aldose_epim"/>
    <property type="match status" value="1"/>
</dbReference>
<dbReference type="AlphaFoldDB" id="A0A0A8K5L9"/>
<dbReference type="InterPro" id="IPR008183">
    <property type="entry name" value="Aldose_1/G6P_1-epimerase"/>
</dbReference>
<dbReference type="Pfam" id="PF01263">
    <property type="entry name" value="Aldose_epim"/>
    <property type="match status" value="1"/>
</dbReference>
<protein>
    <submittedName>
        <fullName evidence="1">Aldose 1-epimerase</fullName>
    </submittedName>
</protein>
<dbReference type="GO" id="GO:0016853">
    <property type="term" value="F:isomerase activity"/>
    <property type="evidence" value="ECO:0007669"/>
    <property type="project" value="InterPro"/>
</dbReference>